<evidence type="ECO:0000256" key="6">
    <source>
        <dbReference type="ARBA" id="ARBA00022728"/>
    </source>
</evidence>
<keyword evidence="4" id="KW-0963">Cytoplasm</keyword>
<keyword evidence="7" id="KW-0508">mRNA splicing</keyword>
<reference evidence="12" key="1">
    <citation type="submission" date="2025-08" db="UniProtKB">
        <authorList>
            <consortium name="RefSeq"/>
        </authorList>
    </citation>
    <scope>IDENTIFICATION</scope>
    <source>
        <tissue evidence="12">Silk gland</tissue>
    </source>
</reference>
<keyword evidence="8" id="KW-0539">Nucleus</keyword>
<evidence type="ECO:0000256" key="1">
    <source>
        <dbReference type="ARBA" id="ARBA00004123"/>
    </source>
</evidence>
<evidence type="ECO:0000256" key="5">
    <source>
        <dbReference type="ARBA" id="ARBA00022664"/>
    </source>
</evidence>
<dbReference type="Pfam" id="PF15264">
    <property type="entry name" value="TSSC4"/>
    <property type="match status" value="1"/>
</dbReference>
<evidence type="ECO:0000256" key="9">
    <source>
        <dbReference type="ARBA" id="ARBA00035304"/>
    </source>
</evidence>
<keyword evidence="6" id="KW-0747">Spliceosome</keyword>
<sequence>MSSFHERQKNLFNLLKDAEEQYSFSKSNKVTTTQDYGTIDRKSYRKLKHEMKQFRGKQSIFKRPEANIRECLETKAVPDHVKNPEKWKYYSLSDVTTEQMSDATNTATALAFIKELEEKHEDHRTEQEKLDDDIFKKPRFNFSTAIKKRSEEKRAIVKGGKVIMPEYVVGMSKKKEKKNTLVTKKQSKETEACKKIELKLDHLYEEDN</sequence>
<dbReference type="OrthoDB" id="1906282at2759"/>
<evidence type="ECO:0000256" key="7">
    <source>
        <dbReference type="ARBA" id="ARBA00023187"/>
    </source>
</evidence>
<comment type="similarity">
    <text evidence="3">Belongs to the TSSC4 family.</text>
</comment>
<evidence type="ECO:0000256" key="8">
    <source>
        <dbReference type="ARBA" id="ARBA00023242"/>
    </source>
</evidence>
<evidence type="ECO:0000313" key="12">
    <source>
        <dbReference type="RefSeq" id="XP_028029432.1"/>
    </source>
</evidence>
<evidence type="ECO:0000256" key="2">
    <source>
        <dbReference type="ARBA" id="ARBA00004496"/>
    </source>
</evidence>
<dbReference type="GO" id="GO:0006397">
    <property type="term" value="P:mRNA processing"/>
    <property type="evidence" value="ECO:0007669"/>
    <property type="project" value="UniProtKB-KW"/>
</dbReference>
<dbReference type="KEGG" id="bman:114242465"/>
<evidence type="ECO:0000256" key="10">
    <source>
        <dbReference type="ARBA" id="ARBA00045970"/>
    </source>
</evidence>
<name>A0A6J2JK78_BOMMA</name>
<evidence type="ECO:0000256" key="4">
    <source>
        <dbReference type="ARBA" id="ARBA00022490"/>
    </source>
</evidence>
<comment type="subcellular location">
    <subcellularLocation>
        <location evidence="2">Cytoplasm</location>
    </subcellularLocation>
    <subcellularLocation>
        <location evidence="1">Nucleus</location>
    </subcellularLocation>
</comment>
<dbReference type="RefSeq" id="XP_028029432.1">
    <property type="nucleotide sequence ID" value="XM_028173631.1"/>
</dbReference>
<dbReference type="GO" id="GO:0008380">
    <property type="term" value="P:RNA splicing"/>
    <property type="evidence" value="ECO:0007669"/>
    <property type="project" value="UniProtKB-KW"/>
</dbReference>
<dbReference type="GO" id="GO:0005737">
    <property type="term" value="C:cytoplasm"/>
    <property type="evidence" value="ECO:0007669"/>
    <property type="project" value="UniProtKB-SubCell"/>
</dbReference>
<dbReference type="GeneID" id="114242465"/>
<evidence type="ECO:0000313" key="11">
    <source>
        <dbReference type="Proteomes" id="UP000504629"/>
    </source>
</evidence>
<dbReference type="AlphaFoldDB" id="A0A6J2JK78"/>
<accession>A0A6J2JK78</accession>
<dbReference type="InterPro" id="IPR029338">
    <property type="entry name" value="TSSC4"/>
</dbReference>
<gene>
    <name evidence="12" type="primary">LOC114242465</name>
</gene>
<proteinExistence type="inferred from homology"/>
<comment type="function">
    <text evidence="10">Protein associated with the U5 snRNP, during its maturation and its post-splicing recycling and which is required for spliceosomal tri-snRNP complex assembly in the nucleus. Has a molecular sequestering activity and transiently hinders SNRNP200 binding sites for constitutive splicing factors that intervene later during the assembly of the spliceosome and splicing. Together with its molecular sequestering activity, may also function as a molecular adapter and placeholder, coordinating the assembly of the U5 snRNP and its association with the U4/U6 di-snRNP.</text>
</comment>
<dbReference type="PANTHER" id="PTHR13445">
    <property type="entry name" value="TUMOR SUPPRESSING SUBTRANSFERABLE CANDIDATE 4 TSSC4"/>
    <property type="match status" value="1"/>
</dbReference>
<keyword evidence="11" id="KW-1185">Reference proteome</keyword>
<dbReference type="GO" id="GO:0005681">
    <property type="term" value="C:spliceosomal complex"/>
    <property type="evidence" value="ECO:0007669"/>
    <property type="project" value="UniProtKB-KW"/>
</dbReference>
<dbReference type="Proteomes" id="UP000504629">
    <property type="component" value="Unplaced"/>
</dbReference>
<organism evidence="11 12">
    <name type="scientific">Bombyx mandarina</name>
    <name type="common">Wild silk moth</name>
    <name type="synonym">Wild silkworm</name>
    <dbReference type="NCBI Taxonomy" id="7092"/>
    <lineage>
        <taxon>Eukaryota</taxon>
        <taxon>Metazoa</taxon>
        <taxon>Ecdysozoa</taxon>
        <taxon>Arthropoda</taxon>
        <taxon>Hexapoda</taxon>
        <taxon>Insecta</taxon>
        <taxon>Pterygota</taxon>
        <taxon>Neoptera</taxon>
        <taxon>Endopterygota</taxon>
        <taxon>Lepidoptera</taxon>
        <taxon>Glossata</taxon>
        <taxon>Ditrysia</taxon>
        <taxon>Bombycoidea</taxon>
        <taxon>Bombycidae</taxon>
        <taxon>Bombycinae</taxon>
        <taxon>Bombyx</taxon>
    </lineage>
</organism>
<protein>
    <recommendedName>
        <fullName evidence="9">U5 small nuclear ribonucleoprotein TSSC4</fullName>
    </recommendedName>
</protein>
<evidence type="ECO:0000256" key="3">
    <source>
        <dbReference type="ARBA" id="ARBA00010362"/>
    </source>
</evidence>
<keyword evidence="5" id="KW-0507">mRNA processing</keyword>
<dbReference type="PANTHER" id="PTHR13445:SF3">
    <property type="entry name" value="U5 SMALL NUCLEAR RIBONUCLEOPROTEIN TSSC4"/>
    <property type="match status" value="1"/>
</dbReference>